<dbReference type="GO" id="GO:0016301">
    <property type="term" value="F:kinase activity"/>
    <property type="evidence" value="ECO:0007669"/>
    <property type="project" value="UniProtKB-KW"/>
</dbReference>
<reference evidence="2" key="3">
    <citation type="submission" date="2015-04" db="UniProtKB">
        <authorList>
            <consortium name="EnsemblPlants"/>
        </authorList>
    </citation>
    <scope>IDENTIFICATION</scope>
    <source>
        <strain evidence="2">cv. Jemalong A17</strain>
    </source>
</reference>
<dbReference type="Pfam" id="PF00560">
    <property type="entry name" value="LRR_1"/>
    <property type="match status" value="2"/>
</dbReference>
<sequence length="153" mass="17381">MLHREGDMLSMMPYVASATDPQQLRFPDLQGSFDGVAAFKVSEPQLESVSKQYFSRYFWFSWKSRSFGILPLLDLQGSFDDGRNPNDLVRLSQLQYLDLSENRLEVTIPYQLGNFSHLLYLDLSYNNVLVGTIPHQLGSLSNFKGGLVACLHI</sequence>
<proteinExistence type="predicted"/>
<dbReference type="STRING" id="3880.G7JRR6"/>
<accession>G7JRR6</accession>
<dbReference type="AlphaFoldDB" id="G7JRR6"/>
<evidence type="ECO:0000313" key="3">
    <source>
        <dbReference type="Proteomes" id="UP000002051"/>
    </source>
</evidence>
<dbReference type="InterPro" id="IPR052592">
    <property type="entry name" value="LRR-RLK"/>
</dbReference>
<keyword evidence="1" id="KW-0418">Kinase</keyword>
<dbReference type="EnsemblPlants" id="AES89599">
    <property type="protein sequence ID" value="AES89599"/>
    <property type="gene ID" value="MTR_4g077630"/>
</dbReference>
<dbReference type="SUPFAM" id="SSF52058">
    <property type="entry name" value="L domain-like"/>
    <property type="match status" value="1"/>
</dbReference>
<dbReference type="InterPro" id="IPR032675">
    <property type="entry name" value="LRR_dom_sf"/>
</dbReference>
<reference evidence="1 3" key="2">
    <citation type="journal article" date="2014" name="BMC Genomics">
        <title>An improved genome release (version Mt4.0) for the model legume Medicago truncatula.</title>
        <authorList>
            <person name="Tang H."/>
            <person name="Krishnakumar V."/>
            <person name="Bidwell S."/>
            <person name="Rosen B."/>
            <person name="Chan A."/>
            <person name="Zhou S."/>
            <person name="Gentzbittel L."/>
            <person name="Childs K.L."/>
            <person name="Yandell M."/>
            <person name="Gundlach H."/>
            <person name="Mayer K.F."/>
            <person name="Schwartz D.C."/>
            <person name="Town C.D."/>
        </authorList>
    </citation>
    <scope>GENOME REANNOTATION</scope>
    <source>
        <strain evidence="2 3">cv. Jemalong A17</strain>
    </source>
</reference>
<dbReference type="PaxDb" id="3880-AES89599"/>
<organism evidence="1 3">
    <name type="scientific">Medicago truncatula</name>
    <name type="common">Barrel medic</name>
    <name type="synonym">Medicago tribuloides</name>
    <dbReference type="NCBI Taxonomy" id="3880"/>
    <lineage>
        <taxon>Eukaryota</taxon>
        <taxon>Viridiplantae</taxon>
        <taxon>Streptophyta</taxon>
        <taxon>Embryophyta</taxon>
        <taxon>Tracheophyta</taxon>
        <taxon>Spermatophyta</taxon>
        <taxon>Magnoliopsida</taxon>
        <taxon>eudicotyledons</taxon>
        <taxon>Gunneridae</taxon>
        <taxon>Pentapetalae</taxon>
        <taxon>rosids</taxon>
        <taxon>fabids</taxon>
        <taxon>Fabales</taxon>
        <taxon>Fabaceae</taxon>
        <taxon>Papilionoideae</taxon>
        <taxon>50 kb inversion clade</taxon>
        <taxon>NPAAA clade</taxon>
        <taxon>Hologalegina</taxon>
        <taxon>IRL clade</taxon>
        <taxon>Trifolieae</taxon>
        <taxon>Medicago</taxon>
    </lineage>
</organism>
<keyword evidence="1" id="KW-0675">Receptor</keyword>
<gene>
    <name evidence="1" type="ordered locus">MTR_4g077630</name>
</gene>
<dbReference type="Gene3D" id="3.80.10.10">
    <property type="entry name" value="Ribonuclease Inhibitor"/>
    <property type="match status" value="1"/>
</dbReference>
<dbReference type="HOGENOM" id="CLU_1715968_0_0_1"/>
<dbReference type="InterPro" id="IPR001611">
    <property type="entry name" value="Leu-rich_rpt"/>
</dbReference>
<dbReference type="Proteomes" id="UP000002051">
    <property type="component" value="Chromosome 4"/>
</dbReference>
<reference evidence="1 3" key="1">
    <citation type="journal article" date="2011" name="Nature">
        <title>The Medicago genome provides insight into the evolution of rhizobial symbioses.</title>
        <authorList>
            <person name="Young N.D."/>
            <person name="Debelle F."/>
            <person name="Oldroyd G.E."/>
            <person name="Geurts R."/>
            <person name="Cannon S.B."/>
            <person name="Udvardi M.K."/>
            <person name="Benedito V.A."/>
            <person name="Mayer K.F."/>
            <person name="Gouzy J."/>
            <person name="Schoof H."/>
            <person name="Van de Peer Y."/>
            <person name="Proost S."/>
            <person name="Cook D.R."/>
            <person name="Meyers B.C."/>
            <person name="Spannagl M."/>
            <person name="Cheung F."/>
            <person name="De Mita S."/>
            <person name="Krishnakumar V."/>
            <person name="Gundlach H."/>
            <person name="Zhou S."/>
            <person name="Mudge J."/>
            <person name="Bharti A.K."/>
            <person name="Murray J.D."/>
            <person name="Naoumkina M.A."/>
            <person name="Rosen B."/>
            <person name="Silverstein K.A."/>
            <person name="Tang H."/>
            <person name="Rombauts S."/>
            <person name="Zhao P.X."/>
            <person name="Zhou P."/>
            <person name="Barbe V."/>
            <person name="Bardou P."/>
            <person name="Bechner M."/>
            <person name="Bellec A."/>
            <person name="Berger A."/>
            <person name="Berges H."/>
            <person name="Bidwell S."/>
            <person name="Bisseling T."/>
            <person name="Choisne N."/>
            <person name="Couloux A."/>
            <person name="Denny R."/>
            <person name="Deshpande S."/>
            <person name="Dai X."/>
            <person name="Doyle J.J."/>
            <person name="Dudez A.M."/>
            <person name="Farmer A.D."/>
            <person name="Fouteau S."/>
            <person name="Franken C."/>
            <person name="Gibelin C."/>
            <person name="Gish J."/>
            <person name="Goldstein S."/>
            <person name="Gonzalez A.J."/>
            <person name="Green P.J."/>
            <person name="Hallab A."/>
            <person name="Hartog M."/>
            <person name="Hua A."/>
            <person name="Humphray S.J."/>
            <person name="Jeong D.H."/>
            <person name="Jing Y."/>
            <person name="Jocker A."/>
            <person name="Kenton S.M."/>
            <person name="Kim D.J."/>
            <person name="Klee K."/>
            <person name="Lai H."/>
            <person name="Lang C."/>
            <person name="Lin S."/>
            <person name="Macmil S.L."/>
            <person name="Magdelenat G."/>
            <person name="Matthews L."/>
            <person name="McCorrison J."/>
            <person name="Monaghan E.L."/>
            <person name="Mun J.H."/>
            <person name="Najar F.Z."/>
            <person name="Nicholson C."/>
            <person name="Noirot C."/>
            <person name="O'Bleness M."/>
            <person name="Paule C.R."/>
            <person name="Poulain J."/>
            <person name="Prion F."/>
            <person name="Qin B."/>
            <person name="Qu C."/>
            <person name="Retzel E.F."/>
            <person name="Riddle C."/>
            <person name="Sallet E."/>
            <person name="Samain S."/>
            <person name="Samson N."/>
            <person name="Sanders I."/>
            <person name="Saurat O."/>
            <person name="Scarpelli C."/>
            <person name="Schiex T."/>
            <person name="Segurens B."/>
            <person name="Severin A.J."/>
            <person name="Sherrier D.J."/>
            <person name="Shi R."/>
            <person name="Sims S."/>
            <person name="Singer S.R."/>
            <person name="Sinharoy S."/>
            <person name="Sterck L."/>
            <person name="Viollet A."/>
            <person name="Wang B.B."/>
            <person name="Wang K."/>
            <person name="Wang M."/>
            <person name="Wang X."/>
            <person name="Warfsmann J."/>
            <person name="Weissenbach J."/>
            <person name="White D.D."/>
            <person name="White J.D."/>
            <person name="Wiley G.B."/>
            <person name="Wincker P."/>
            <person name="Xing Y."/>
            <person name="Yang L."/>
            <person name="Yao Z."/>
            <person name="Ying F."/>
            <person name="Zhai J."/>
            <person name="Zhou L."/>
            <person name="Zuber A."/>
            <person name="Denarie J."/>
            <person name="Dixon R.A."/>
            <person name="May G.D."/>
            <person name="Schwartz D.C."/>
            <person name="Rogers J."/>
            <person name="Quetier F."/>
            <person name="Town C.D."/>
            <person name="Roe B.A."/>
        </authorList>
    </citation>
    <scope>NUCLEOTIDE SEQUENCE [LARGE SCALE GENOMIC DNA]</scope>
    <source>
        <strain evidence="1">A17</strain>
        <strain evidence="2 3">cv. Jemalong A17</strain>
    </source>
</reference>
<keyword evidence="3" id="KW-1185">Reference proteome</keyword>
<dbReference type="EMBL" id="CM001220">
    <property type="protein sequence ID" value="AES89599.1"/>
    <property type="molecule type" value="Genomic_DNA"/>
</dbReference>
<dbReference type="PANTHER" id="PTHR48054">
    <property type="entry name" value="RECEPTOR KINASE-LIKE PROTEIN XA21"/>
    <property type="match status" value="1"/>
</dbReference>
<keyword evidence="1" id="KW-0808">Transferase</keyword>
<name>G7JRR6_MEDTR</name>
<evidence type="ECO:0000313" key="1">
    <source>
        <dbReference type="EMBL" id="AES89599.1"/>
    </source>
</evidence>
<evidence type="ECO:0000313" key="2">
    <source>
        <dbReference type="EnsemblPlants" id="AES89599"/>
    </source>
</evidence>
<dbReference type="PANTHER" id="PTHR48054:SF20">
    <property type="entry name" value="LEUCINE-RICH REPEAT RECEPTOR-LIKE PROTEIN KINASE PEPR1"/>
    <property type="match status" value="1"/>
</dbReference>
<protein>
    <submittedName>
        <fullName evidence="1">LRR receptor-like kinase family protein</fullName>
    </submittedName>
</protein>